<comment type="caution">
    <text evidence="9">The sequence shown here is derived from an EMBL/GenBank/DDBJ whole genome shotgun (WGS) entry which is preliminary data.</text>
</comment>
<evidence type="ECO:0000256" key="3">
    <source>
        <dbReference type="ARBA" id="ARBA00022448"/>
    </source>
</evidence>
<dbReference type="SUPFAM" id="SSF54495">
    <property type="entry name" value="UBC-like"/>
    <property type="match status" value="2"/>
</dbReference>
<comment type="function">
    <text evidence="6">Component of the ESCRT-I complex, a regulator of vesicular trafficking process. Required for the sorting of endocytic ubiquitinated cargos into multivesicular bodies. May be involved in cell growth and differentiation.</text>
</comment>
<evidence type="ECO:0000256" key="2">
    <source>
        <dbReference type="ARBA" id="ARBA00007617"/>
    </source>
</evidence>
<dbReference type="OrthoDB" id="10260857at2759"/>
<evidence type="ECO:0000256" key="4">
    <source>
        <dbReference type="ARBA" id="ARBA00022753"/>
    </source>
</evidence>
<evidence type="ECO:0000313" key="10">
    <source>
        <dbReference type="Proteomes" id="UP001151699"/>
    </source>
</evidence>
<dbReference type="Proteomes" id="UP001151699">
    <property type="component" value="Chromosome C"/>
</dbReference>
<accession>A0A9Q0MMY8</accession>
<comment type="similarity">
    <text evidence="2">Belongs to the VPS37 family.</text>
</comment>
<dbReference type="PROSITE" id="PS51314">
    <property type="entry name" value="VPS37_C"/>
    <property type="match status" value="2"/>
</dbReference>
<dbReference type="PANTHER" id="PTHR13678">
    <property type="entry name" value="VACUOLAR PROTEIN SORTING-ASSOCIATED PROTEIN 37"/>
    <property type="match status" value="1"/>
</dbReference>
<comment type="subcellular location">
    <subcellularLocation>
        <location evidence="1">Late endosome membrane</location>
        <topology evidence="1">Peripheral membrane protein</topology>
    </subcellularLocation>
</comment>
<keyword evidence="5 7" id="KW-0653">Protein transport</keyword>
<keyword evidence="3 7" id="KW-0813">Transport</keyword>
<dbReference type="Pfam" id="PF07200">
    <property type="entry name" value="Mod_r"/>
    <property type="match status" value="2"/>
</dbReference>
<proteinExistence type="inferred from homology"/>
<dbReference type="InterPro" id="IPR009851">
    <property type="entry name" value="Mod_r"/>
</dbReference>
<feature type="domain" description="VPS37 C-terminal" evidence="8">
    <location>
        <begin position="520"/>
        <end position="607"/>
    </location>
</feature>
<reference evidence="9" key="1">
    <citation type="submission" date="2022-07" db="EMBL/GenBank/DDBJ databases">
        <authorList>
            <person name="Trinca V."/>
            <person name="Uliana J.V.C."/>
            <person name="Torres T.T."/>
            <person name="Ward R.J."/>
            <person name="Monesi N."/>
        </authorList>
    </citation>
    <scope>NUCLEOTIDE SEQUENCE</scope>
    <source>
        <strain evidence="9">HSMRA1968</strain>
        <tissue evidence="9">Whole embryos</tissue>
    </source>
</reference>
<dbReference type="CDD" id="cd11685">
    <property type="entry name" value="UEV_TSG101-like"/>
    <property type="match status" value="2"/>
</dbReference>
<dbReference type="GO" id="GO:0000813">
    <property type="term" value="C:ESCRT I complex"/>
    <property type="evidence" value="ECO:0007669"/>
    <property type="project" value="UniProtKB-ARBA"/>
</dbReference>
<keyword evidence="4" id="KW-0967">Endosome</keyword>
<evidence type="ECO:0000256" key="1">
    <source>
        <dbReference type="ARBA" id="ARBA00004633"/>
    </source>
</evidence>
<gene>
    <name evidence="9" type="primary">Vps37a</name>
    <name evidence="9" type="ORF">Bhyg_13504</name>
</gene>
<feature type="domain" description="VPS37 C-terminal" evidence="8">
    <location>
        <begin position="209"/>
        <end position="298"/>
    </location>
</feature>
<dbReference type="AlphaFoldDB" id="A0A9Q0MMY8"/>
<organism evidence="9 10">
    <name type="scientific">Pseudolycoriella hygida</name>
    <dbReference type="NCBI Taxonomy" id="35572"/>
    <lineage>
        <taxon>Eukaryota</taxon>
        <taxon>Metazoa</taxon>
        <taxon>Ecdysozoa</taxon>
        <taxon>Arthropoda</taxon>
        <taxon>Hexapoda</taxon>
        <taxon>Insecta</taxon>
        <taxon>Pterygota</taxon>
        <taxon>Neoptera</taxon>
        <taxon>Endopterygota</taxon>
        <taxon>Diptera</taxon>
        <taxon>Nematocera</taxon>
        <taxon>Sciaroidea</taxon>
        <taxon>Sciaridae</taxon>
        <taxon>Pseudolycoriella</taxon>
    </lineage>
</organism>
<dbReference type="GO" id="GO:0043162">
    <property type="term" value="P:ubiquitin-dependent protein catabolic process via the multivesicular body sorting pathway"/>
    <property type="evidence" value="ECO:0007669"/>
    <property type="project" value="TreeGrafter"/>
</dbReference>
<dbReference type="GO" id="GO:0006612">
    <property type="term" value="P:protein targeting to membrane"/>
    <property type="evidence" value="ECO:0007669"/>
    <property type="project" value="TreeGrafter"/>
</dbReference>
<dbReference type="GO" id="GO:0006623">
    <property type="term" value="P:protein targeting to vacuole"/>
    <property type="evidence" value="ECO:0007669"/>
    <property type="project" value="TreeGrafter"/>
</dbReference>
<sequence>MARSTPDARQRQIDTLKIFNDNVNEITSNEEYAVGFISSNRQFHLNVFLSSSFPIEKPKLHVKPSINHQWVDGTTGEIQNAPGLLNYTIHSDLGRVVHAIIREFERFPPPLWSNEVVNSPMKTLSNVVDCTIPELSGLSLEELKLLDENEEYLNDFVEEINAVRSLTDELDGLICEVEVITDENMSKMDKLHELRQSVSNGYAKLRSLGDKWDIASKKYLEKTDEFSPLHIKELLQIAVSSADSECEQHVEHFLNGRIDVQTFLDEYTKTKKLSALRKAKEERLSHQLNALERAGQEPNKESTNFFLFAKIMARSTPDARQRQIDTLKIFNDNVNEITSNEEYAVGFISSNRQFHLNVFLSSSFPIEKPKLHVKPSINHQWVDGTTGEIQNAPGLLNYTIHSDLGRVVHAIIREFERFPPPLWSNEVVNSPMKTLSNVVDCTIPELSGLSLEELKLLDENEEYLNDFVEEINAVRSLTDELDGLICEVEVITDENMSKMDKLHELRQSVSNGYAKLRSLGDKWDIASKKYLEKTDEFSPLHIKELLQIAVSSADSECEQHVEHFLNGRIDVQTFLDEYTKTKKLSALRKAKEERLSHQLNALERAGQ</sequence>
<keyword evidence="10" id="KW-1185">Reference proteome</keyword>
<name>A0A9Q0MMY8_9DIPT</name>
<evidence type="ECO:0000256" key="7">
    <source>
        <dbReference type="PROSITE-ProRule" id="PRU00646"/>
    </source>
</evidence>
<evidence type="ECO:0000259" key="8">
    <source>
        <dbReference type="PROSITE" id="PS51314"/>
    </source>
</evidence>
<dbReference type="InterPro" id="IPR016135">
    <property type="entry name" value="UBQ-conjugating_enzyme/RWD"/>
</dbReference>
<evidence type="ECO:0000256" key="5">
    <source>
        <dbReference type="ARBA" id="ARBA00022927"/>
    </source>
</evidence>
<evidence type="ECO:0000313" key="9">
    <source>
        <dbReference type="EMBL" id="KAJ6634923.1"/>
    </source>
</evidence>
<dbReference type="GO" id="GO:0031902">
    <property type="term" value="C:late endosome membrane"/>
    <property type="evidence" value="ECO:0007669"/>
    <property type="project" value="UniProtKB-SubCell"/>
</dbReference>
<protein>
    <submittedName>
        <fullName evidence="9">Vacuolar protein sorting-associated protein 37A</fullName>
    </submittedName>
</protein>
<dbReference type="EMBL" id="WJQU01000004">
    <property type="protein sequence ID" value="KAJ6634923.1"/>
    <property type="molecule type" value="Genomic_DNA"/>
</dbReference>
<dbReference type="PANTHER" id="PTHR13678:SF25">
    <property type="entry name" value="EG:115C2.5 PROTEIN"/>
    <property type="match status" value="1"/>
</dbReference>
<evidence type="ECO:0000256" key="6">
    <source>
        <dbReference type="ARBA" id="ARBA00025010"/>
    </source>
</evidence>